<dbReference type="Pfam" id="PF05225">
    <property type="entry name" value="HTH_psq"/>
    <property type="match status" value="1"/>
</dbReference>
<reference evidence="3" key="1">
    <citation type="journal article" date="2020" name="Stud. Mycol.">
        <title>101 Dothideomycetes genomes: a test case for predicting lifestyles and emergence of pathogens.</title>
        <authorList>
            <person name="Haridas S."/>
            <person name="Albert R."/>
            <person name="Binder M."/>
            <person name="Bloem J."/>
            <person name="Labutti K."/>
            <person name="Salamov A."/>
            <person name="Andreopoulos B."/>
            <person name="Baker S."/>
            <person name="Barry K."/>
            <person name="Bills G."/>
            <person name="Bluhm B."/>
            <person name="Cannon C."/>
            <person name="Castanera R."/>
            <person name="Culley D."/>
            <person name="Daum C."/>
            <person name="Ezra D."/>
            <person name="Gonzalez J."/>
            <person name="Henrissat B."/>
            <person name="Kuo A."/>
            <person name="Liang C."/>
            <person name="Lipzen A."/>
            <person name="Lutzoni F."/>
            <person name="Magnuson J."/>
            <person name="Mondo S."/>
            <person name="Nolan M."/>
            <person name="Ohm R."/>
            <person name="Pangilinan J."/>
            <person name="Park H.-J."/>
            <person name="Ramirez L."/>
            <person name="Alfaro M."/>
            <person name="Sun H."/>
            <person name="Tritt A."/>
            <person name="Yoshinaga Y."/>
            <person name="Zwiers L.-H."/>
            <person name="Turgeon B."/>
            <person name="Goodwin S."/>
            <person name="Spatafora J."/>
            <person name="Crous P."/>
            <person name="Grigoriev I."/>
        </authorList>
    </citation>
    <scope>NUCLEOTIDE SEQUENCE</scope>
    <source>
        <strain evidence="3">CBS 175.79</strain>
    </source>
</reference>
<sequence length="102" mass="11098">MPHAASEPPPTLAPMADPLSGHHDTTSPLHHHVSTMADRELSIRNAIAAYNADPAMSIRRAAQLHNVPRSTLTGRLKGANPHALAHQLQQRLTPEQEAWVVD</sequence>
<evidence type="ECO:0000313" key="4">
    <source>
        <dbReference type="Proteomes" id="UP000799778"/>
    </source>
</evidence>
<dbReference type="InterPro" id="IPR007889">
    <property type="entry name" value="HTH_Psq"/>
</dbReference>
<keyword evidence="4" id="KW-1185">Reference proteome</keyword>
<evidence type="ECO:0000256" key="1">
    <source>
        <dbReference type="SAM" id="MobiDB-lite"/>
    </source>
</evidence>
<feature type="region of interest" description="Disordered" evidence="1">
    <location>
        <begin position="1"/>
        <end position="35"/>
    </location>
</feature>
<dbReference type="EMBL" id="ML978066">
    <property type="protein sequence ID" value="KAF2021059.1"/>
    <property type="molecule type" value="Genomic_DNA"/>
</dbReference>
<dbReference type="RefSeq" id="XP_033389398.1">
    <property type="nucleotide sequence ID" value="XM_033531500.1"/>
</dbReference>
<dbReference type="GeneID" id="54288897"/>
<organism evidence="3 4">
    <name type="scientific">Aaosphaeria arxii CBS 175.79</name>
    <dbReference type="NCBI Taxonomy" id="1450172"/>
    <lineage>
        <taxon>Eukaryota</taxon>
        <taxon>Fungi</taxon>
        <taxon>Dikarya</taxon>
        <taxon>Ascomycota</taxon>
        <taxon>Pezizomycotina</taxon>
        <taxon>Dothideomycetes</taxon>
        <taxon>Pleosporomycetidae</taxon>
        <taxon>Pleosporales</taxon>
        <taxon>Pleosporales incertae sedis</taxon>
        <taxon>Aaosphaeria</taxon>
    </lineage>
</organism>
<dbReference type="OrthoDB" id="3780765at2759"/>
<evidence type="ECO:0000259" key="2">
    <source>
        <dbReference type="Pfam" id="PF05225"/>
    </source>
</evidence>
<dbReference type="GO" id="GO:0003677">
    <property type="term" value="F:DNA binding"/>
    <property type="evidence" value="ECO:0007669"/>
    <property type="project" value="InterPro"/>
</dbReference>
<dbReference type="Gene3D" id="1.10.10.60">
    <property type="entry name" value="Homeodomain-like"/>
    <property type="match status" value="1"/>
</dbReference>
<gene>
    <name evidence="3" type="ORF">BU24DRAFT_457076</name>
</gene>
<dbReference type="SUPFAM" id="SSF46689">
    <property type="entry name" value="Homeodomain-like"/>
    <property type="match status" value="1"/>
</dbReference>
<protein>
    <recommendedName>
        <fullName evidence="2">HTH psq-type domain-containing protein</fullName>
    </recommendedName>
</protein>
<name>A0A6A5Y6Y5_9PLEO</name>
<proteinExistence type="predicted"/>
<evidence type="ECO:0000313" key="3">
    <source>
        <dbReference type="EMBL" id="KAF2021059.1"/>
    </source>
</evidence>
<dbReference type="InterPro" id="IPR009057">
    <property type="entry name" value="Homeodomain-like_sf"/>
</dbReference>
<dbReference type="Proteomes" id="UP000799778">
    <property type="component" value="Unassembled WGS sequence"/>
</dbReference>
<accession>A0A6A5Y6Y5</accession>
<dbReference type="AlphaFoldDB" id="A0A6A5Y6Y5"/>
<feature type="domain" description="HTH psq-type" evidence="2">
    <location>
        <begin position="45"/>
        <end position="81"/>
    </location>
</feature>